<dbReference type="InterPro" id="IPR051237">
    <property type="entry name" value="Ferric-chelate_Red/DefProt"/>
</dbReference>
<keyword evidence="9 11" id="KW-0472">Membrane</keyword>
<keyword evidence="16" id="KW-1185">Reference proteome</keyword>
<dbReference type="PANTHER" id="PTHR45828:SF33">
    <property type="entry name" value="DOMON DOMAIN-CONTAINING PROTEIN"/>
    <property type="match status" value="1"/>
</dbReference>
<dbReference type="PANTHER" id="PTHR45828">
    <property type="entry name" value="CYTOCHROME B561/FERRIC REDUCTASE TRANSMEMBRANE"/>
    <property type="match status" value="1"/>
</dbReference>
<comment type="cofactor">
    <cofactor evidence="1">
        <name>heme b</name>
        <dbReference type="ChEBI" id="CHEBI:60344"/>
    </cofactor>
</comment>
<evidence type="ECO:0000256" key="12">
    <source>
        <dbReference type="SAM" id="SignalP"/>
    </source>
</evidence>
<protein>
    <submittedName>
        <fullName evidence="17">Ferric-chelate reductase 1-like</fullName>
    </submittedName>
</protein>
<evidence type="ECO:0000256" key="10">
    <source>
        <dbReference type="ARBA" id="ARBA00023180"/>
    </source>
</evidence>
<name>A0A9W3AGA5_BIOGL</name>
<keyword evidence="6" id="KW-0249">Electron transport</keyword>
<feature type="domain" description="Cytochrome b561" evidence="14">
    <location>
        <begin position="373"/>
        <end position="579"/>
    </location>
</feature>
<dbReference type="SMART" id="SM00665">
    <property type="entry name" value="B561"/>
    <property type="match status" value="1"/>
</dbReference>
<keyword evidence="7 11" id="KW-1133">Transmembrane helix</keyword>
<evidence type="ECO:0000256" key="1">
    <source>
        <dbReference type="ARBA" id="ARBA00001970"/>
    </source>
</evidence>
<sequence length="688" mass="74914">MAGTRKVLVWLTCLSLLNLCQGFGGGAPDGVCQSMTPNHNAPPQQPPSPYKVTTSKTAIAPGEQIEVSVSGSGNIKGFFIRARQGGNYLDVGDFQPNNIGQVRCGGKGITHTSNAPKDVVKVTWTAPSNIGPGAIQFVATVVQEKSLFWTMIPSADVTVGAAPGGANPGAVTSMTGMTTMSLPGGQMTTKLLAPATTTPGAMGGAKPVNTGVSSSQNPGVVAVDPECGKTKGCYHDCGTGAPCTYLISWLYQTDIVKFQFLFKIPSPTDQWISLGLSNDQYMGDDSVMECVMDAGTVQVKTSFNTDKFNEYPDDKHAGLHNYGGSVKNGVLECSFERKIEYPREPKVFDLSKPYHLMVAYGEAVSGNKFPHSYEKLPKVSAQKINFQDVGSVKGGASAVYPMVKAHGTAMTFAWMFFASSGLFIARHGRAMFNNSKPFGILVWFHIHRFSMIMTALLTLVGFALILVESKGYSKIPDSPGNKSWYRMLHPPIGIVLVVMTFVNPIMALFRPEPKAPSRSKFNWIHWGIGILAYILSYGLILIGLDLTKSQSDVEAIYVVFAFIAYHVVMEIVIRVLPFLLAHMFGCCQSDCCKKSKRSYDLDMSDMSGSELPSMTESTNEKVLDDEKPMSFHRKQNGIRTFLLIFHMLASACFSIAVLYFFLKHPIDDAGPHTERVEHDDSVRIVGPF</sequence>
<feature type="transmembrane region" description="Helical" evidence="11">
    <location>
        <begin position="446"/>
        <end position="467"/>
    </location>
</feature>
<evidence type="ECO:0000256" key="4">
    <source>
        <dbReference type="ARBA" id="ARBA00022448"/>
    </source>
</evidence>
<gene>
    <name evidence="17" type="primary">LOC106060859</name>
</gene>
<dbReference type="PROSITE" id="PS50939">
    <property type="entry name" value="CYTOCHROME_B561"/>
    <property type="match status" value="1"/>
</dbReference>
<reference evidence="17" key="1">
    <citation type="submission" date="2025-08" db="UniProtKB">
        <authorList>
            <consortium name="RefSeq"/>
        </authorList>
    </citation>
    <scope>IDENTIFICATION</scope>
</reference>
<dbReference type="SMART" id="SM00664">
    <property type="entry name" value="DoH"/>
    <property type="match status" value="1"/>
</dbReference>
<comment type="similarity">
    <text evidence="3">Belongs to the FRRS1 family.</text>
</comment>
<dbReference type="PROSITE" id="PS51019">
    <property type="entry name" value="REELIN"/>
    <property type="match status" value="1"/>
</dbReference>
<keyword evidence="8" id="KW-0408">Iron</keyword>
<dbReference type="InterPro" id="IPR005018">
    <property type="entry name" value="DOMON_domain"/>
</dbReference>
<evidence type="ECO:0000256" key="3">
    <source>
        <dbReference type="ARBA" id="ARBA00009195"/>
    </source>
</evidence>
<dbReference type="GO" id="GO:0016020">
    <property type="term" value="C:membrane"/>
    <property type="evidence" value="ECO:0007669"/>
    <property type="project" value="UniProtKB-SubCell"/>
</dbReference>
<dbReference type="Gene3D" id="1.20.120.1770">
    <property type="match status" value="1"/>
</dbReference>
<feature type="transmembrane region" description="Helical" evidence="11">
    <location>
        <begin position="487"/>
        <end position="509"/>
    </location>
</feature>
<evidence type="ECO:0000256" key="6">
    <source>
        <dbReference type="ARBA" id="ARBA00022982"/>
    </source>
</evidence>
<feature type="transmembrane region" description="Helical" evidence="11">
    <location>
        <begin position="641"/>
        <end position="662"/>
    </location>
</feature>
<dbReference type="RefSeq" id="XP_055886326.1">
    <property type="nucleotide sequence ID" value="XM_056030351.1"/>
</dbReference>
<dbReference type="AlphaFoldDB" id="A0A9W3AGA5"/>
<keyword evidence="5 11" id="KW-0812">Transmembrane</keyword>
<organism evidence="16 17">
    <name type="scientific">Biomphalaria glabrata</name>
    <name type="common">Bloodfluke planorb</name>
    <name type="synonym">Freshwater snail</name>
    <dbReference type="NCBI Taxonomy" id="6526"/>
    <lineage>
        <taxon>Eukaryota</taxon>
        <taxon>Metazoa</taxon>
        <taxon>Spiralia</taxon>
        <taxon>Lophotrochozoa</taxon>
        <taxon>Mollusca</taxon>
        <taxon>Gastropoda</taxon>
        <taxon>Heterobranchia</taxon>
        <taxon>Euthyneura</taxon>
        <taxon>Panpulmonata</taxon>
        <taxon>Hygrophila</taxon>
        <taxon>Lymnaeoidea</taxon>
        <taxon>Planorbidae</taxon>
        <taxon>Biomphalaria</taxon>
    </lineage>
</organism>
<feature type="domain" description="DOMON" evidence="13">
    <location>
        <begin position="243"/>
        <end position="361"/>
    </location>
</feature>
<evidence type="ECO:0000256" key="2">
    <source>
        <dbReference type="ARBA" id="ARBA00004141"/>
    </source>
</evidence>
<dbReference type="PROSITE" id="PS50836">
    <property type="entry name" value="DOMON"/>
    <property type="match status" value="1"/>
</dbReference>
<dbReference type="OMA" id="LHTIYYT"/>
<evidence type="ECO:0000256" key="7">
    <source>
        <dbReference type="ARBA" id="ARBA00022989"/>
    </source>
</evidence>
<evidence type="ECO:0000313" key="17">
    <source>
        <dbReference type="RefSeq" id="XP_055886326.1"/>
    </source>
</evidence>
<evidence type="ECO:0000313" key="16">
    <source>
        <dbReference type="Proteomes" id="UP001165740"/>
    </source>
</evidence>
<feature type="transmembrane region" description="Helical" evidence="11">
    <location>
        <begin position="521"/>
        <end position="543"/>
    </location>
</feature>
<feature type="transmembrane region" description="Helical" evidence="11">
    <location>
        <begin position="407"/>
        <end position="425"/>
    </location>
</feature>
<feature type="signal peptide" evidence="12">
    <location>
        <begin position="1"/>
        <end position="22"/>
    </location>
</feature>
<keyword evidence="4" id="KW-0813">Transport</keyword>
<evidence type="ECO:0000259" key="13">
    <source>
        <dbReference type="PROSITE" id="PS50836"/>
    </source>
</evidence>
<dbReference type="InterPro" id="IPR002861">
    <property type="entry name" value="Reeler_dom"/>
</dbReference>
<dbReference type="InterPro" id="IPR042307">
    <property type="entry name" value="Reeler_sf"/>
</dbReference>
<dbReference type="Proteomes" id="UP001165740">
    <property type="component" value="Chromosome 5"/>
</dbReference>
<dbReference type="GeneID" id="106060859"/>
<dbReference type="CDD" id="cd08760">
    <property type="entry name" value="Cyt_b561_FRRS1_like"/>
    <property type="match status" value="1"/>
</dbReference>
<evidence type="ECO:0000256" key="11">
    <source>
        <dbReference type="SAM" id="Phobius"/>
    </source>
</evidence>
<keyword evidence="10" id="KW-0325">Glycoprotein</keyword>
<evidence type="ECO:0000256" key="5">
    <source>
        <dbReference type="ARBA" id="ARBA00022692"/>
    </source>
</evidence>
<dbReference type="CDD" id="cd08544">
    <property type="entry name" value="Reeler"/>
    <property type="match status" value="1"/>
</dbReference>
<dbReference type="CDD" id="cd09628">
    <property type="entry name" value="DOMON_SDR_2_like"/>
    <property type="match status" value="1"/>
</dbReference>
<dbReference type="Pfam" id="PF03351">
    <property type="entry name" value="DOMON"/>
    <property type="match status" value="1"/>
</dbReference>
<feature type="chain" id="PRO_5040984480" evidence="12">
    <location>
        <begin position="23"/>
        <end position="688"/>
    </location>
</feature>
<evidence type="ECO:0000256" key="8">
    <source>
        <dbReference type="ARBA" id="ARBA00023004"/>
    </source>
</evidence>
<feature type="domain" description="Reelin" evidence="15">
    <location>
        <begin position="13"/>
        <end position="174"/>
    </location>
</feature>
<dbReference type="Gene3D" id="2.60.40.4060">
    <property type="entry name" value="Reeler domain"/>
    <property type="match status" value="1"/>
</dbReference>
<keyword evidence="12" id="KW-0732">Signal</keyword>
<dbReference type="Pfam" id="PF02014">
    <property type="entry name" value="Reeler"/>
    <property type="match status" value="1"/>
</dbReference>
<evidence type="ECO:0000259" key="14">
    <source>
        <dbReference type="PROSITE" id="PS50939"/>
    </source>
</evidence>
<evidence type="ECO:0000256" key="9">
    <source>
        <dbReference type="ARBA" id="ARBA00023136"/>
    </source>
</evidence>
<proteinExistence type="inferred from homology"/>
<comment type="subcellular location">
    <subcellularLocation>
        <location evidence="2">Membrane</location>
        <topology evidence="2">Multi-pass membrane protein</topology>
    </subcellularLocation>
</comment>
<dbReference type="InterPro" id="IPR006593">
    <property type="entry name" value="Cyt_b561/ferric_Rdtase_TM"/>
</dbReference>
<evidence type="ECO:0000259" key="15">
    <source>
        <dbReference type="PROSITE" id="PS51019"/>
    </source>
</evidence>
<accession>A0A9W3AGA5</accession>
<feature type="transmembrane region" description="Helical" evidence="11">
    <location>
        <begin position="555"/>
        <end position="573"/>
    </location>
</feature>
<dbReference type="OrthoDB" id="2419613at2759"/>